<organism evidence="1 2">
    <name type="scientific">Hypocrea atroviridis (strain ATCC 20476 / IMI 206040)</name>
    <name type="common">Trichoderma atroviride</name>
    <dbReference type="NCBI Taxonomy" id="452589"/>
    <lineage>
        <taxon>Eukaryota</taxon>
        <taxon>Fungi</taxon>
        <taxon>Dikarya</taxon>
        <taxon>Ascomycota</taxon>
        <taxon>Pezizomycotina</taxon>
        <taxon>Sordariomycetes</taxon>
        <taxon>Hypocreomycetidae</taxon>
        <taxon>Hypocreales</taxon>
        <taxon>Hypocreaceae</taxon>
        <taxon>Trichoderma</taxon>
    </lineage>
</organism>
<dbReference type="AlphaFoldDB" id="G9NX30"/>
<dbReference type="Proteomes" id="UP000005426">
    <property type="component" value="Unassembled WGS sequence"/>
</dbReference>
<evidence type="ECO:0000313" key="2">
    <source>
        <dbReference type="Proteomes" id="UP000005426"/>
    </source>
</evidence>
<protein>
    <submittedName>
        <fullName evidence="1">Uncharacterized protein</fullName>
    </submittedName>
</protein>
<dbReference type="HOGENOM" id="CLU_2498156_0_0_1"/>
<proteinExistence type="predicted"/>
<gene>
    <name evidence="1" type="ORF">TRIATDRAFT_299614</name>
</gene>
<accession>G9NX30</accession>
<reference evidence="1 2" key="1">
    <citation type="journal article" date="2011" name="Genome Biol.">
        <title>Comparative genome sequence analysis underscores mycoparasitism as the ancestral life style of Trichoderma.</title>
        <authorList>
            <person name="Kubicek C.P."/>
            <person name="Herrera-Estrella A."/>
            <person name="Seidl-Seiboth V."/>
            <person name="Martinez D.A."/>
            <person name="Druzhinina I.S."/>
            <person name="Thon M."/>
            <person name="Zeilinger S."/>
            <person name="Casas-Flores S."/>
            <person name="Horwitz B.A."/>
            <person name="Mukherjee P.K."/>
            <person name="Mukherjee M."/>
            <person name="Kredics L."/>
            <person name="Alcaraz L.D."/>
            <person name="Aerts A."/>
            <person name="Antal Z."/>
            <person name="Atanasova L."/>
            <person name="Cervantes-Badillo M.G."/>
            <person name="Challacombe J."/>
            <person name="Chertkov O."/>
            <person name="McCluskey K."/>
            <person name="Coulpier F."/>
            <person name="Deshpande N."/>
            <person name="von Doehren H."/>
            <person name="Ebbole D.J."/>
            <person name="Esquivel-Naranjo E.U."/>
            <person name="Fekete E."/>
            <person name="Flipphi M."/>
            <person name="Glaser F."/>
            <person name="Gomez-Rodriguez E.Y."/>
            <person name="Gruber S."/>
            <person name="Han C."/>
            <person name="Henrissat B."/>
            <person name="Hermosa R."/>
            <person name="Hernandez-Onate M."/>
            <person name="Karaffa L."/>
            <person name="Kosti I."/>
            <person name="Le Crom S."/>
            <person name="Lindquist E."/>
            <person name="Lucas S."/>
            <person name="Luebeck M."/>
            <person name="Luebeck P.S."/>
            <person name="Margeot A."/>
            <person name="Metz B."/>
            <person name="Misra M."/>
            <person name="Nevalainen H."/>
            <person name="Omann M."/>
            <person name="Packer N."/>
            <person name="Perrone G."/>
            <person name="Uresti-Rivera E.E."/>
            <person name="Salamov A."/>
            <person name="Schmoll M."/>
            <person name="Seiboth B."/>
            <person name="Shapiro H."/>
            <person name="Sukno S."/>
            <person name="Tamayo-Ramos J.A."/>
            <person name="Tisch D."/>
            <person name="Wiest A."/>
            <person name="Wilkinson H.H."/>
            <person name="Zhang M."/>
            <person name="Coutinho P.M."/>
            <person name="Kenerley C.M."/>
            <person name="Monte E."/>
            <person name="Baker S.E."/>
            <person name="Grigoriev I.V."/>
        </authorList>
    </citation>
    <scope>NUCLEOTIDE SEQUENCE [LARGE SCALE GENOMIC DNA]</scope>
    <source>
        <strain evidence="2">ATCC 20476 / IMI 206040</strain>
    </source>
</reference>
<name>G9NX30_HYPAI</name>
<comment type="caution">
    <text evidence="1">The sequence shown here is derived from an EMBL/GenBank/DDBJ whole genome shotgun (WGS) entry which is preliminary data.</text>
</comment>
<sequence length="86" mass="9231">MRMGKMKNAQKMNGDNSATGMFLQLSAVGVHISSAFSDCLQGAGSVPCWPRAPDGAPGCLVSGRAIPEAAWNWAKEAKSRKRFARY</sequence>
<dbReference type="EMBL" id="ABDG02000024">
    <property type="protein sequence ID" value="EHK44683.1"/>
    <property type="molecule type" value="Genomic_DNA"/>
</dbReference>
<evidence type="ECO:0000313" key="1">
    <source>
        <dbReference type="EMBL" id="EHK44683.1"/>
    </source>
</evidence>
<keyword evidence="2" id="KW-1185">Reference proteome</keyword>